<dbReference type="InterPro" id="IPR015865">
    <property type="entry name" value="Riboflavin_kinase_bac/euk"/>
</dbReference>
<dbReference type="InterPro" id="IPR004821">
    <property type="entry name" value="Cyt_trans-like"/>
</dbReference>
<dbReference type="RefSeq" id="WP_380792432.1">
    <property type="nucleotide sequence ID" value="NZ_JBHTKR010000005.1"/>
</dbReference>
<keyword evidence="6 15" id="KW-0808">Transferase</keyword>
<dbReference type="SUPFAM" id="SSF82114">
    <property type="entry name" value="Riboflavin kinase-like"/>
    <property type="match status" value="1"/>
</dbReference>
<feature type="domain" description="Riboflavin kinase" evidence="16">
    <location>
        <begin position="184"/>
        <end position="314"/>
    </location>
</feature>
<dbReference type="InterPro" id="IPR015864">
    <property type="entry name" value="FAD_synthase"/>
</dbReference>
<evidence type="ECO:0000256" key="2">
    <source>
        <dbReference type="ARBA" id="ARBA00004726"/>
    </source>
</evidence>
<keyword evidence="12" id="KW-0511">Multifunctional enzyme</keyword>
<dbReference type="EC" id="2.7.1.26" evidence="15"/>
<evidence type="ECO:0000256" key="6">
    <source>
        <dbReference type="ARBA" id="ARBA00022679"/>
    </source>
</evidence>
<evidence type="ECO:0000256" key="11">
    <source>
        <dbReference type="ARBA" id="ARBA00022840"/>
    </source>
</evidence>
<evidence type="ECO:0000256" key="9">
    <source>
        <dbReference type="ARBA" id="ARBA00022777"/>
    </source>
</evidence>
<dbReference type="NCBIfam" id="NF004160">
    <property type="entry name" value="PRK05627.1-3"/>
    <property type="match status" value="1"/>
</dbReference>
<keyword evidence="4 15" id="KW-0285">Flavoprotein</keyword>
<evidence type="ECO:0000256" key="14">
    <source>
        <dbReference type="ARBA" id="ARBA00049494"/>
    </source>
</evidence>
<dbReference type="Pfam" id="PF01687">
    <property type="entry name" value="Flavokinase"/>
    <property type="match status" value="1"/>
</dbReference>
<keyword evidence="8 15" id="KW-0547">Nucleotide-binding</keyword>
<evidence type="ECO:0000256" key="1">
    <source>
        <dbReference type="ARBA" id="ARBA00002121"/>
    </source>
</evidence>
<dbReference type="Pfam" id="PF06574">
    <property type="entry name" value="FAD_syn"/>
    <property type="match status" value="1"/>
</dbReference>
<dbReference type="Gene3D" id="3.40.50.620">
    <property type="entry name" value="HUPs"/>
    <property type="match status" value="1"/>
</dbReference>
<sequence>MRIIRDYTYVDLADRGASAAIGNFDGVHLGHRAVIDMARKAGDAISAPLGVMTFEPHPRQFFAPDAPAFRLMSREARAHRLEKLGVEKLYELNFNAVLSSLSPRDFAQRVIADGLGLKHVVIGADFCFGKGRAGTAQHLVDFGAEMGFGVTIAQLLEGDSGSAVSSTAIRNALTDGKPRDAAAMLGHWHRIEGRVITGDQRGRELGYPTANMSIDGLHPPRFGVYAVLVDVLEGPHKGSYHGAASMGVRPMFPMFGVNKPNLETFLFDFKGDLYGVPLSVGLVEFLRPEEKFDSLDALITQMDADCARARSILAAL</sequence>
<name>A0ABW3TEE4_9RHOB</name>
<evidence type="ECO:0000259" key="16">
    <source>
        <dbReference type="SMART" id="SM00904"/>
    </source>
</evidence>
<comment type="pathway">
    <text evidence="2 15">Cofactor biosynthesis; FAD biosynthesis; FAD from FMN: step 1/1.</text>
</comment>
<comment type="caution">
    <text evidence="17">The sequence shown here is derived from an EMBL/GenBank/DDBJ whole genome shotgun (WGS) entry which is preliminary data.</text>
</comment>
<evidence type="ECO:0000313" key="17">
    <source>
        <dbReference type="EMBL" id="MFD1195559.1"/>
    </source>
</evidence>
<dbReference type="GO" id="GO:0008531">
    <property type="term" value="F:riboflavin kinase activity"/>
    <property type="evidence" value="ECO:0007669"/>
    <property type="project" value="UniProtKB-EC"/>
</dbReference>
<evidence type="ECO:0000256" key="4">
    <source>
        <dbReference type="ARBA" id="ARBA00022630"/>
    </source>
</evidence>
<proteinExistence type="inferred from homology"/>
<keyword evidence="5 15" id="KW-0288">FMN</keyword>
<dbReference type="Gene3D" id="2.40.30.30">
    <property type="entry name" value="Riboflavin kinase-like"/>
    <property type="match status" value="1"/>
</dbReference>
<evidence type="ECO:0000256" key="7">
    <source>
        <dbReference type="ARBA" id="ARBA00022695"/>
    </source>
</evidence>
<dbReference type="NCBIfam" id="TIGR00125">
    <property type="entry name" value="cyt_tran_rel"/>
    <property type="match status" value="1"/>
</dbReference>
<keyword evidence="7 15" id="KW-0548">Nucleotidyltransferase</keyword>
<reference evidence="18" key="1">
    <citation type="journal article" date="2019" name="Int. J. Syst. Evol. Microbiol.">
        <title>The Global Catalogue of Microorganisms (GCM) 10K type strain sequencing project: providing services to taxonomists for standard genome sequencing and annotation.</title>
        <authorList>
            <consortium name="The Broad Institute Genomics Platform"/>
            <consortium name="The Broad Institute Genome Sequencing Center for Infectious Disease"/>
            <person name="Wu L."/>
            <person name="Ma J."/>
        </authorList>
    </citation>
    <scope>NUCLEOTIDE SEQUENCE [LARGE SCALE GENOMIC DNA]</scope>
    <source>
        <strain evidence="18">CCUG 55328</strain>
    </source>
</reference>
<dbReference type="SMART" id="SM00904">
    <property type="entry name" value="Flavokinase"/>
    <property type="match status" value="1"/>
</dbReference>
<dbReference type="GO" id="GO:0003919">
    <property type="term" value="F:FMN adenylyltransferase activity"/>
    <property type="evidence" value="ECO:0007669"/>
    <property type="project" value="UniProtKB-EC"/>
</dbReference>
<dbReference type="PANTHER" id="PTHR22749:SF6">
    <property type="entry name" value="RIBOFLAVIN KINASE"/>
    <property type="match status" value="1"/>
</dbReference>
<evidence type="ECO:0000256" key="8">
    <source>
        <dbReference type="ARBA" id="ARBA00022741"/>
    </source>
</evidence>
<accession>A0ABW3TEE4</accession>
<evidence type="ECO:0000256" key="12">
    <source>
        <dbReference type="ARBA" id="ARBA00023268"/>
    </source>
</evidence>
<dbReference type="InterPro" id="IPR002606">
    <property type="entry name" value="Riboflavin_kinase_bac"/>
</dbReference>
<organism evidence="17 18">
    <name type="scientific">Seohaeicola saemankumensis</name>
    <dbReference type="NCBI Taxonomy" id="481181"/>
    <lineage>
        <taxon>Bacteria</taxon>
        <taxon>Pseudomonadati</taxon>
        <taxon>Pseudomonadota</taxon>
        <taxon>Alphaproteobacteria</taxon>
        <taxon>Rhodobacterales</taxon>
        <taxon>Roseobacteraceae</taxon>
        <taxon>Seohaeicola</taxon>
    </lineage>
</organism>
<evidence type="ECO:0000256" key="13">
    <source>
        <dbReference type="ARBA" id="ARBA00047880"/>
    </source>
</evidence>
<dbReference type="EC" id="2.7.7.2" evidence="15"/>
<keyword evidence="11 15" id="KW-0067">ATP-binding</keyword>
<comment type="catalytic activity">
    <reaction evidence="14 15">
        <text>FMN + ATP + H(+) = FAD + diphosphate</text>
        <dbReference type="Rhea" id="RHEA:17237"/>
        <dbReference type="ChEBI" id="CHEBI:15378"/>
        <dbReference type="ChEBI" id="CHEBI:30616"/>
        <dbReference type="ChEBI" id="CHEBI:33019"/>
        <dbReference type="ChEBI" id="CHEBI:57692"/>
        <dbReference type="ChEBI" id="CHEBI:58210"/>
        <dbReference type="EC" id="2.7.7.2"/>
    </reaction>
</comment>
<keyword evidence="9 15" id="KW-0418">Kinase</keyword>
<keyword evidence="10 15" id="KW-0274">FAD</keyword>
<comment type="pathway">
    <text evidence="3 15">Cofactor biosynthesis; FMN biosynthesis; FMN from riboflavin (ATP route): step 1/1.</text>
</comment>
<gene>
    <name evidence="17" type="ORF">ACFQ3C_12875</name>
</gene>
<evidence type="ECO:0000256" key="10">
    <source>
        <dbReference type="ARBA" id="ARBA00022827"/>
    </source>
</evidence>
<dbReference type="CDD" id="cd02064">
    <property type="entry name" value="FAD_synthetase_N"/>
    <property type="match status" value="1"/>
</dbReference>
<dbReference type="InterPro" id="IPR014729">
    <property type="entry name" value="Rossmann-like_a/b/a_fold"/>
</dbReference>
<dbReference type="PIRSF" id="PIRSF004491">
    <property type="entry name" value="FAD_Synth"/>
    <property type="match status" value="1"/>
</dbReference>
<protein>
    <recommendedName>
        <fullName evidence="15">Riboflavin biosynthesis protein</fullName>
    </recommendedName>
    <domain>
        <recommendedName>
            <fullName evidence="15">Riboflavin kinase</fullName>
            <ecNumber evidence="15">2.7.1.26</ecNumber>
        </recommendedName>
        <alternativeName>
            <fullName evidence="15">Flavokinase</fullName>
        </alternativeName>
    </domain>
    <domain>
        <recommendedName>
            <fullName evidence="15">FMN adenylyltransferase</fullName>
            <ecNumber evidence="15">2.7.7.2</ecNumber>
        </recommendedName>
        <alternativeName>
            <fullName evidence="15">FAD pyrophosphorylase</fullName>
        </alternativeName>
        <alternativeName>
            <fullName evidence="15">FAD synthase</fullName>
        </alternativeName>
    </domain>
</protein>
<comment type="catalytic activity">
    <reaction evidence="13 15">
        <text>riboflavin + ATP = FMN + ADP + H(+)</text>
        <dbReference type="Rhea" id="RHEA:14357"/>
        <dbReference type="ChEBI" id="CHEBI:15378"/>
        <dbReference type="ChEBI" id="CHEBI:30616"/>
        <dbReference type="ChEBI" id="CHEBI:57986"/>
        <dbReference type="ChEBI" id="CHEBI:58210"/>
        <dbReference type="ChEBI" id="CHEBI:456216"/>
        <dbReference type="EC" id="2.7.1.26"/>
    </reaction>
</comment>
<dbReference type="NCBIfam" id="TIGR00083">
    <property type="entry name" value="ribF"/>
    <property type="match status" value="1"/>
</dbReference>
<dbReference type="InterPro" id="IPR023468">
    <property type="entry name" value="Riboflavin_kinase"/>
</dbReference>
<comment type="similarity">
    <text evidence="15">Belongs to the ribF family.</text>
</comment>
<evidence type="ECO:0000313" key="18">
    <source>
        <dbReference type="Proteomes" id="UP001597151"/>
    </source>
</evidence>
<keyword evidence="18" id="KW-1185">Reference proteome</keyword>
<dbReference type="EMBL" id="JBHTKR010000005">
    <property type="protein sequence ID" value="MFD1195559.1"/>
    <property type="molecule type" value="Genomic_DNA"/>
</dbReference>
<comment type="function">
    <text evidence="1">Catalyzes the phosphorylation of riboflavin to FMN followed by the adenylation of FMN to FAD.</text>
</comment>
<evidence type="ECO:0000256" key="3">
    <source>
        <dbReference type="ARBA" id="ARBA00005201"/>
    </source>
</evidence>
<evidence type="ECO:0000256" key="5">
    <source>
        <dbReference type="ARBA" id="ARBA00022643"/>
    </source>
</evidence>
<evidence type="ECO:0000256" key="15">
    <source>
        <dbReference type="PIRNR" id="PIRNR004491"/>
    </source>
</evidence>
<dbReference type="PANTHER" id="PTHR22749">
    <property type="entry name" value="RIBOFLAVIN KINASE/FMN ADENYLYLTRANSFERASE"/>
    <property type="match status" value="1"/>
</dbReference>
<dbReference type="SUPFAM" id="SSF52374">
    <property type="entry name" value="Nucleotidylyl transferase"/>
    <property type="match status" value="1"/>
</dbReference>
<dbReference type="InterPro" id="IPR023465">
    <property type="entry name" value="Riboflavin_kinase_dom_sf"/>
</dbReference>
<dbReference type="Proteomes" id="UP001597151">
    <property type="component" value="Unassembled WGS sequence"/>
</dbReference>